<gene>
    <name evidence="5" type="ORF">CAG99_22375</name>
</gene>
<name>A0A1W7D2A0_9ACTN</name>
<comment type="cofactor">
    <cofactor evidence="1">
        <name>pyridoxal 5'-phosphate</name>
        <dbReference type="ChEBI" id="CHEBI:597326"/>
    </cofactor>
</comment>
<proteinExistence type="inferred from homology"/>
<dbReference type="PANTHER" id="PTHR11601:SF34">
    <property type="entry name" value="CYSTEINE DESULFURASE"/>
    <property type="match status" value="1"/>
</dbReference>
<evidence type="ECO:0000313" key="5">
    <source>
        <dbReference type="EMBL" id="ARQ71201.1"/>
    </source>
</evidence>
<evidence type="ECO:0000313" key="6">
    <source>
        <dbReference type="Proteomes" id="UP000194218"/>
    </source>
</evidence>
<dbReference type="GO" id="GO:0031071">
    <property type="term" value="F:cysteine desulfurase activity"/>
    <property type="evidence" value="ECO:0007669"/>
    <property type="project" value="UniProtKB-EC"/>
</dbReference>
<keyword evidence="6" id="KW-1185">Reference proteome</keyword>
<evidence type="ECO:0000259" key="4">
    <source>
        <dbReference type="PROSITE" id="PS01148"/>
    </source>
</evidence>
<evidence type="ECO:0000256" key="2">
    <source>
        <dbReference type="ARBA" id="ARBA00006490"/>
    </source>
</evidence>
<dbReference type="InterPro" id="IPR036868">
    <property type="entry name" value="TusA-like_sf"/>
</dbReference>
<dbReference type="PROSITE" id="PS01148">
    <property type="entry name" value="UPF0033"/>
    <property type="match status" value="1"/>
</dbReference>
<dbReference type="PANTHER" id="PTHR11601">
    <property type="entry name" value="CYSTEINE DESULFURYLASE FAMILY MEMBER"/>
    <property type="match status" value="1"/>
</dbReference>
<dbReference type="CDD" id="cd00291">
    <property type="entry name" value="SirA_YedF_YeeD"/>
    <property type="match status" value="1"/>
</dbReference>
<dbReference type="Pfam" id="PF00266">
    <property type="entry name" value="Aminotran_5"/>
    <property type="match status" value="1"/>
</dbReference>
<dbReference type="InterPro" id="IPR015422">
    <property type="entry name" value="PyrdxlP-dep_Trfase_small"/>
</dbReference>
<comment type="similarity">
    <text evidence="2">Belongs to the class-V pyridoxal-phosphate-dependent aminotransferase family. NifS/IscS subfamily.</text>
</comment>
<reference evidence="5 6" key="1">
    <citation type="submission" date="2017-05" db="EMBL/GenBank/DDBJ databases">
        <title>Complete genome sequence of Streptomyces sp. SCSIO 03032 revealed the diverse biosynthetic pathways for its bioactive secondary metabolites.</title>
        <authorList>
            <person name="Ma L."/>
            <person name="Zhu Y."/>
            <person name="Zhang W."/>
            <person name="Zhang G."/>
            <person name="Tian X."/>
            <person name="Zhang S."/>
            <person name="Zhang C."/>
        </authorList>
    </citation>
    <scope>NUCLEOTIDE SEQUENCE [LARGE SCALE GENOMIC DNA]</scope>
    <source>
        <strain evidence="5 6">SCSIO 03032</strain>
    </source>
</reference>
<accession>A0A1W7D2A0</accession>
<dbReference type="EMBL" id="CP021121">
    <property type="protein sequence ID" value="ARQ71201.1"/>
    <property type="molecule type" value="Genomic_DNA"/>
</dbReference>
<feature type="domain" description="UPF0033" evidence="4">
    <location>
        <begin position="402"/>
        <end position="426"/>
    </location>
</feature>
<dbReference type="SUPFAM" id="SSF64307">
    <property type="entry name" value="SirA-like"/>
    <property type="match status" value="1"/>
</dbReference>
<evidence type="ECO:0000256" key="3">
    <source>
        <dbReference type="ARBA" id="ARBA00050776"/>
    </source>
</evidence>
<dbReference type="Proteomes" id="UP000194218">
    <property type="component" value="Chromosome"/>
</dbReference>
<dbReference type="OrthoDB" id="9808002at2"/>
<protein>
    <submittedName>
        <fullName evidence="5">Cysteine desulfurase</fullName>
    </submittedName>
</protein>
<evidence type="ECO:0000256" key="1">
    <source>
        <dbReference type="ARBA" id="ARBA00001933"/>
    </source>
</evidence>
<dbReference type="Gene3D" id="3.40.640.10">
    <property type="entry name" value="Type I PLP-dependent aspartate aminotransferase-like (Major domain)"/>
    <property type="match status" value="1"/>
</dbReference>
<dbReference type="InterPro" id="IPR015424">
    <property type="entry name" value="PyrdxlP-dep_Trfase"/>
</dbReference>
<organism evidence="5 6">
    <name type="scientific">Streptomyces marincola</name>
    <dbReference type="NCBI Taxonomy" id="2878388"/>
    <lineage>
        <taxon>Bacteria</taxon>
        <taxon>Bacillati</taxon>
        <taxon>Actinomycetota</taxon>
        <taxon>Actinomycetes</taxon>
        <taxon>Kitasatosporales</taxon>
        <taxon>Streptomycetaceae</taxon>
        <taxon>Streptomyces</taxon>
    </lineage>
</organism>
<dbReference type="AlphaFoldDB" id="A0A1W7D2A0"/>
<dbReference type="RefSeq" id="WP_086161042.1">
    <property type="nucleotide sequence ID" value="NZ_CP021121.1"/>
</dbReference>
<dbReference type="InterPro" id="IPR000192">
    <property type="entry name" value="Aminotrans_V_dom"/>
</dbReference>
<dbReference type="Pfam" id="PF01206">
    <property type="entry name" value="TusA"/>
    <property type="match status" value="1"/>
</dbReference>
<dbReference type="SUPFAM" id="SSF53383">
    <property type="entry name" value="PLP-dependent transferases"/>
    <property type="match status" value="1"/>
</dbReference>
<dbReference type="KEGG" id="smao:CAG99_22375"/>
<dbReference type="Gene3D" id="3.90.1150.10">
    <property type="entry name" value="Aspartate Aminotransferase, domain 1"/>
    <property type="match status" value="1"/>
</dbReference>
<dbReference type="InterPro" id="IPR001455">
    <property type="entry name" value="TusA-like"/>
</dbReference>
<dbReference type="Gene3D" id="3.30.110.40">
    <property type="entry name" value="TusA-like domain"/>
    <property type="match status" value="1"/>
</dbReference>
<comment type="catalytic activity">
    <reaction evidence="3">
        <text>(sulfur carrier)-H + L-cysteine = (sulfur carrier)-SH + L-alanine</text>
        <dbReference type="Rhea" id="RHEA:43892"/>
        <dbReference type="Rhea" id="RHEA-COMP:14737"/>
        <dbReference type="Rhea" id="RHEA-COMP:14739"/>
        <dbReference type="ChEBI" id="CHEBI:29917"/>
        <dbReference type="ChEBI" id="CHEBI:35235"/>
        <dbReference type="ChEBI" id="CHEBI:57972"/>
        <dbReference type="ChEBI" id="CHEBI:64428"/>
        <dbReference type="EC" id="2.8.1.7"/>
    </reaction>
</comment>
<dbReference type="InterPro" id="IPR015421">
    <property type="entry name" value="PyrdxlP-dep_Trfase_major"/>
</dbReference>
<sequence length="473" mass="48193">MPYFDAASSLPPHPVARQALLAALDDGWADPARPHREGRRARMLLDAARETAAEAVGCRPDELTFTPSGTHAVHAGIAGALAGRARAGRHLLVSAVEHSAVLHAATAHRDAGGTAAEVGVDRGGRVAPADVAAALAAAPGGTGLVCVQAANHEVGTRQPVAEIAEVCRAAGVPLLVDAAQSLPWGPEPGAWSLLAASAHKWGGPGGVGLLAVRKGVRFAPARPADERESGRAPGFENIPAVVAAAASLRAFRAEAEAEAARLSELVERMRARVPELVGDTEVVGDPVHRLPHVVTFSCLHVDGEALLHALAVAGFAVSSGSSCTSSTLTPSHVLRAMGVLSEGNVRVSLPPGTTSEDVDRFLAVLPDAVAGVRAQLLPPGAADGPAADPADTADGGAAAFTVDSLGKRCPVPVIELAAHLTRVRVGGVITVLADDAAARLDIPAWCAMRGQEYLGEAPHEGGPGTAYRVRRAA</sequence>